<dbReference type="InterPro" id="IPR020084">
    <property type="entry name" value="NUDIX_hydrolase_CS"/>
</dbReference>
<dbReference type="CDD" id="cd02883">
    <property type="entry name" value="NUDIX_Hydrolase"/>
    <property type="match status" value="1"/>
</dbReference>
<keyword evidence="1 3" id="KW-0378">Hydrolase</keyword>
<dbReference type="Gene3D" id="3.90.79.10">
    <property type="entry name" value="Nucleoside Triphosphate Pyrophosphohydrolase"/>
    <property type="match status" value="1"/>
</dbReference>
<reference evidence="3 4" key="1">
    <citation type="submission" date="2018-03" db="EMBL/GenBank/DDBJ databases">
        <title>Adhaeribacter sp. HMF7605 Genome sequencing and assembly.</title>
        <authorList>
            <person name="Kang H."/>
            <person name="Kang J."/>
            <person name="Cha I."/>
            <person name="Kim H."/>
            <person name="Joh K."/>
        </authorList>
    </citation>
    <scope>NUCLEOTIDE SEQUENCE [LARGE SCALE GENOMIC DNA]</scope>
    <source>
        <strain evidence="3 4">HMF7605</strain>
    </source>
</reference>
<feature type="domain" description="Nudix hydrolase" evidence="2">
    <location>
        <begin position="4"/>
        <end position="125"/>
    </location>
</feature>
<evidence type="ECO:0000256" key="1">
    <source>
        <dbReference type="ARBA" id="ARBA00022801"/>
    </source>
</evidence>
<protein>
    <submittedName>
        <fullName evidence="3">NUDIX hydrolase</fullName>
    </submittedName>
</protein>
<accession>A0A2T2YMB5</accession>
<proteinExistence type="predicted"/>
<dbReference type="InterPro" id="IPR015797">
    <property type="entry name" value="NUDIX_hydrolase-like_dom_sf"/>
</dbReference>
<gene>
    <name evidence="3" type="ORF">AHMF7605_25665</name>
</gene>
<organism evidence="3 4">
    <name type="scientific">Adhaeribacter arboris</name>
    <dbReference type="NCBI Taxonomy" id="2072846"/>
    <lineage>
        <taxon>Bacteria</taxon>
        <taxon>Pseudomonadati</taxon>
        <taxon>Bacteroidota</taxon>
        <taxon>Cytophagia</taxon>
        <taxon>Cytophagales</taxon>
        <taxon>Hymenobacteraceae</taxon>
        <taxon>Adhaeribacter</taxon>
    </lineage>
</organism>
<dbReference type="PANTHER" id="PTHR43736:SF1">
    <property type="entry name" value="DIHYDRONEOPTERIN TRIPHOSPHATE DIPHOSPHATASE"/>
    <property type="match status" value="1"/>
</dbReference>
<dbReference type="GO" id="GO:0016787">
    <property type="term" value="F:hydrolase activity"/>
    <property type="evidence" value="ECO:0007669"/>
    <property type="project" value="UniProtKB-KW"/>
</dbReference>
<dbReference type="OrthoDB" id="9810648at2"/>
<evidence type="ECO:0000313" key="3">
    <source>
        <dbReference type="EMBL" id="PSR56639.1"/>
    </source>
</evidence>
<dbReference type="PROSITE" id="PS51462">
    <property type="entry name" value="NUDIX"/>
    <property type="match status" value="1"/>
</dbReference>
<dbReference type="PANTHER" id="PTHR43736">
    <property type="entry name" value="ADP-RIBOSE PYROPHOSPHATASE"/>
    <property type="match status" value="1"/>
</dbReference>
<name>A0A2T2YMB5_9BACT</name>
<comment type="caution">
    <text evidence="3">The sequence shown here is derived from an EMBL/GenBank/DDBJ whole genome shotgun (WGS) entry which is preliminary data.</text>
</comment>
<evidence type="ECO:0000313" key="4">
    <source>
        <dbReference type="Proteomes" id="UP000240357"/>
    </source>
</evidence>
<dbReference type="EMBL" id="PYFT01000001">
    <property type="protein sequence ID" value="PSR56639.1"/>
    <property type="molecule type" value="Genomic_DNA"/>
</dbReference>
<dbReference type="PROSITE" id="PS00893">
    <property type="entry name" value="NUDIX_BOX"/>
    <property type="match status" value="1"/>
</dbReference>
<dbReference type="InterPro" id="IPR000086">
    <property type="entry name" value="NUDIX_hydrolase_dom"/>
</dbReference>
<dbReference type="SUPFAM" id="SSF55811">
    <property type="entry name" value="Nudix"/>
    <property type="match status" value="1"/>
</dbReference>
<sequence length="143" mass="15528">MCSPKHSVSVAGVVVNKLGEILVIQRSDNGQWQIPGGILEISEAIDAGLKREIIEETGILVQIDKLTGIYKNITLGIVALVFKCKYISGLPIPSNETMQVAWLPQNVATSLMSSVFATRVEDALNFNGIPSIRNHDGIKFINP</sequence>
<evidence type="ECO:0000259" key="2">
    <source>
        <dbReference type="PROSITE" id="PS51462"/>
    </source>
</evidence>
<dbReference type="Proteomes" id="UP000240357">
    <property type="component" value="Unassembled WGS sequence"/>
</dbReference>
<dbReference type="RefSeq" id="WP_106932815.1">
    <property type="nucleotide sequence ID" value="NZ_PYFT01000001.1"/>
</dbReference>
<dbReference type="Pfam" id="PF00293">
    <property type="entry name" value="NUDIX"/>
    <property type="match status" value="1"/>
</dbReference>
<keyword evidence="4" id="KW-1185">Reference proteome</keyword>
<dbReference type="AlphaFoldDB" id="A0A2T2YMB5"/>